<organism evidence="1">
    <name type="scientific">marine sediment metagenome</name>
    <dbReference type="NCBI Taxonomy" id="412755"/>
    <lineage>
        <taxon>unclassified sequences</taxon>
        <taxon>metagenomes</taxon>
        <taxon>ecological metagenomes</taxon>
    </lineage>
</organism>
<comment type="caution">
    <text evidence="1">The sequence shown here is derived from an EMBL/GenBank/DDBJ whole genome shotgun (WGS) entry which is preliminary data.</text>
</comment>
<reference evidence="1" key="1">
    <citation type="journal article" date="2015" name="Nature">
        <title>Complex archaea that bridge the gap between prokaryotes and eukaryotes.</title>
        <authorList>
            <person name="Spang A."/>
            <person name="Saw J.H."/>
            <person name="Jorgensen S.L."/>
            <person name="Zaremba-Niedzwiedzka K."/>
            <person name="Martijn J."/>
            <person name="Lind A.E."/>
            <person name="van Eijk R."/>
            <person name="Schleper C."/>
            <person name="Guy L."/>
            <person name="Ettema T.J."/>
        </authorList>
    </citation>
    <scope>NUCLEOTIDE SEQUENCE</scope>
</reference>
<accession>A0A0F8Y9D4</accession>
<dbReference type="AlphaFoldDB" id="A0A0F8Y9D4"/>
<dbReference type="EMBL" id="LAZR01058247">
    <property type="protein sequence ID" value="KKK70310.1"/>
    <property type="molecule type" value="Genomic_DNA"/>
</dbReference>
<proteinExistence type="predicted"/>
<gene>
    <name evidence="1" type="ORF">LCGC14_2925260</name>
</gene>
<sequence>LYVGHAQSVLIDDEYRHWRPGSRRADVLDALAYAMEVVPKPAFSGERGGTARERSQRQLNSYYRRRGLQTV</sequence>
<name>A0A0F8Y9D4_9ZZZZ</name>
<evidence type="ECO:0000313" key="1">
    <source>
        <dbReference type="EMBL" id="KKK70310.1"/>
    </source>
</evidence>
<feature type="non-terminal residue" evidence="1">
    <location>
        <position position="1"/>
    </location>
</feature>
<protein>
    <submittedName>
        <fullName evidence="1">Uncharacterized protein</fullName>
    </submittedName>
</protein>